<evidence type="ECO:0000256" key="3">
    <source>
        <dbReference type="PROSITE-ProRule" id="PRU00176"/>
    </source>
</evidence>
<dbReference type="Gene3D" id="3.30.70.330">
    <property type="match status" value="4"/>
</dbReference>
<keyword evidence="1" id="KW-0677">Repeat</keyword>
<feature type="domain" description="RRM" evidence="4">
    <location>
        <begin position="234"/>
        <end position="310"/>
    </location>
</feature>
<accession>A0ABN7SIA8</accession>
<name>A0ABN7SIA8_OIKDI</name>
<evidence type="ECO:0000313" key="5">
    <source>
        <dbReference type="EMBL" id="CAG5098296.1"/>
    </source>
</evidence>
<evidence type="ECO:0000313" key="6">
    <source>
        <dbReference type="Proteomes" id="UP001158576"/>
    </source>
</evidence>
<sequence>MSDERFLSIAERLERRLPRRVIRLRGLPYSCCGAEVVEFFAETVDIVNGEAGVHFTLTKEGRPNGEAYIELETDIDVEKAMTKDRTLLQDRYIEIFKATTEEMDYVLEKTERQANQPWENVVKLRGIPYKCTSDRIRHFLRELDIPSHGVVMVTDARGRNTGEAFVQLKSHEHAEQALLKHKECIDRRYIEIFKATKAEMSQASQRLHNQCNGEHYCRRNSSLRGVGLDGVYRHVVQMRGLPFRATEEQVRTFFGQDVEISAVQFEIGADHRPTGRASVAFATHEDAEKAMKKDKECMGKRYIELMMLSSHNLPIDGIGPNGEYLYMIHMRGLPFRVHARDIISFFDPIPILDIHLELGPKGPTGAGQVAFFSAPEKSDALKRDKECIGDRYIELFSIKPLPPAHSRNQQFCQQQPHYSIPQTVGRHY</sequence>
<feature type="domain" description="RRM" evidence="4">
    <location>
        <begin position="120"/>
        <end position="197"/>
    </location>
</feature>
<dbReference type="InterPro" id="IPR035979">
    <property type="entry name" value="RBD_domain_sf"/>
</dbReference>
<dbReference type="SUPFAM" id="SSF54928">
    <property type="entry name" value="RNA-binding domain, RBD"/>
    <property type="match status" value="3"/>
</dbReference>
<organism evidence="5 6">
    <name type="scientific">Oikopleura dioica</name>
    <name type="common">Tunicate</name>
    <dbReference type="NCBI Taxonomy" id="34765"/>
    <lineage>
        <taxon>Eukaryota</taxon>
        <taxon>Metazoa</taxon>
        <taxon>Chordata</taxon>
        <taxon>Tunicata</taxon>
        <taxon>Appendicularia</taxon>
        <taxon>Copelata</taxon>
        <taxon>Oikopleuridae</taxon>
        <taxon>Oikopleura</taxon>
    </lineage>
</organism>
<keyword evidence="2 3" id="KW-0694">RNA-binding</keyword>
<protein>
    <submittedName>
        <fullName evidence="5">Oidioi.mRNA.OKI2018_I69.XSR.g15538.t1.cds</fullName>
    </submittedName>
</protein>
<dbReference type="InterPro" id="IPR000504">
    <property type="entry name" value="RRM_dom"/>
</dbReference>
<dbReference type="InterPro" id="IPR050666">
    <property type="entry name" value="ESRP"/>
</dbReference>
<keyword evidence="6" id="KW-1185">Reference proteome</keyword>
<feature type="domain" description="RRM" evidence="4">
    <location>
        <begin position="20"/>
        <end position="100"/>
    </location>
</feature>
<reference evidence="5 6" key="1">
    <citation type="submission" date="2021-04" db="EMBL/GenBank/DDBJ databases">
        <authorList>
            <person name="Bliznina A."/>
        </authorList>
    </citation>
    <scope>NUCLEOTIDE SEQUENCE [LARGE SCALE GENOMIC DNA]</scope>
</reference>
<dbReference type="EMBL" id="OU015569">
    <property type="protein sequence ID" value="CAG5098296.1"/>
    <property type="molecule type" value="Genomic_DNA"/>
</dbReference>
<proteinExistence type="predicted"/>
<dbReference type="SMART" id="SM00360">
    <property type="entry name" value="RRM"/>
    <property type="match status" value="4"/>
</dbReference>
<dbReference type="InterPro" id="IPR012677">
    <property type="entry name" value="Nucleotide-bd_a/b_plait_sf"/>
</dbReference>
<dbReference type="Pfam" id="PF00076">
    <property type="entry name" value="RRM_1"/>
    <property type="match status" value="2"/>
</dbReference>
<gene>
    <name evidence="5" type="ORF">OKIOD_LOCUS7096</name>
</gene>
<evidence type="ECO:0000256" key="2">
    <source>
        <dbReference type="ARBA" id="ARBA00022884"/>
    </source>
</evidence>
<dbReference type="PANTHER" id="PTHR13976">
    <property type="entry name" value="HETEROGENEOUS NUCLEAR RIBONUCLEOPROTEIN-RELATED"/>
    <property type="match status" value="1"/>
</dbReference>
<evidence type="ECO:0000259" key="4">
    <source>
        <dbReference type="PROSITE" id="PS50102"/>
    </source>
</evidence>
<evidence type="ECO:0000256" key="1">
    <source>
        <dbReference type="ARBA" id="ARBA00022737"/>
    </source>
</evidence>
<dbReference type="Proteomes" id="UP001158576">
    <property type="component" value="Chromosome XSR"/>
</dbReference>
<dbReference type="PROSITE" id="PS50102">
    <property type="entry name" value="RRM"/>
    <property type="match status" value="3"/>
</dbReference>